<dbReference type="PANTHER" id="PTHR19846:SF0">
    <property type="entry name" value="PRE-MRNA PROCESSING FACTOR 4"/>
    <property type="match status" value="1"/>
</dbReference>
<dbReference type="InterPro" id="IPR001680">
    <property type="entry name" value="WD40_rpt"/>
</dbReference>
<dbReference type="GO" id="GO:0046540">
    <property type="term" value="C:U4/U6 x U5 tri-snRNP complex"/>
    <property type="evidence" value="ECO:0007669"/>
    <property type="project" value="EnsemblFungi"/>
</dbReference>
<feature type="repeat" description="WD" evidence="3">
    <location>
        <begin position="275"/>
        <end position="316"/>
    </location>
</feature>
<reference evidence="5 6" key="1">
    <citation type="submission" date="2016-10" db="EMBL/GenBank/DDBJ databases">
        <title>The genome of Paramicrosporidium saccamoebae is the missing link in understanding Cryptomycota and Microsporidia evolution.</title>
        <authorList>
            <person name="Quandt C.A."/>
            <person name="Beaudet D."/>
            <person name="Corsaro D."/>
            <person name="Michel R."/>
            <person name="Corradi N."/>
            <person name="James T."/>
        </authorList>
    </citation>
    <scope>NUCLEOTIDE SEQUENCE [LARGE SCALE GENOMIC DNA]</scope>
    <source>
        <strain evidence="5 6">KSL3</strain>
    </source>
</reference>
<dbReference type="InterPro" id="IPR019775">
    <property type="entry name" value="WD40_repeat_CS"/>
</dbReference>
<dbReference type="PANTHER" id="PTHR19846">
    <property type="entry name" value="WD40 REPEAT PROTEIN"/>
    <property type="match status" value="1"/>
</dbReference>
<dbReference type="PROSITE" id="PS50294">
    <property type="entry name" value="WD_REPEATS_REGION"/>
    <property type="match status" value="3"/>
</dbReference>
<evidence type="ECO:0000256" key="3">
    <source>
        <dbReference type="PROSITE-ProRule" id="PRU00221"/>
    </source>
</evidence>
<dbReference type="Gene3D" id="2.130.10.10">
    <property type="entry name" value="YVTN repeat-like/Quinoprotein amine dehydrogenase"/>
    <property type="match status" value="2"/>
</dbReference>
<dbReference type="AlphaFoldDB" id="A0A2H9TJZ5"/>
<dbReference type="GO" id="GO:0034247">
    <property type="term" value="P:snoRNA splicing"/>
    <property type="evidence" value="ECO:0007669"/>
    <property type="project" value="EnsemblFungi"/>
</dbReference>
<accession>A0A2H9TJZ5</accession>
<evidence type="ECO:0000259" key="4">
    <source>
        <dbReference type="SMART" id="SM00500"/>
    </source>
</evidence>
<dbReference type="InterPro" id="IPR020472">
    <property type="entry name" value="WD40_PAC1"/>
</dbReference>
<dbReference type="SMART" id="SM00500">
    <property type="entry name" value="SFM"/>
    <property type="match status" value="1"/>
</dbReference>
<evidence type="ECO:0000313" key="6">
    <source>
        <dbReference type="Proteomes" id="UP000240830"/>
    </source>
</evidence>
<name>A0A2H9TJZ5_9FUNG</name>
<dbReference type="OrthoDB" id="540662at2759"/>
<dbReference type="PROSITE" id="PS00678">
    <property type="entry name" value="WD_REPEATS_1"/>
    <property type="match status" value="2"/>
</dbReference>
<dbReference type="EMBL" id="MTSL01000146">
    <property type="protein sequence ID" value="PJF18055.1"/>
    <property type="molecule type" value="Genomic_DNA"/>
</dbReference>
<dbReference type="GO" id="GO:0000393">
    <property type="term" value="P:spliceosomal conformational changes to generate catalytic conformation"/>
    <property type="evidence" value="ECO:0007669"/>
    <property type="project" value="EnsemblFungi"/>
</dbReference>
<keyword evidence="2" id="KW-0677">Repeat</keyword>
<dbReference type="Gene3D" id="4.10.280.110">
    <property type="entry name" value="Pre-mRNA processing factor 4 domain"/>
    <property type="match status" value="1"/>
</dbReference>
<feature type="repeat" description="WD" evidence="3">
    <location>
        <begin position="359"/>
        <end position="393"/>
    </location>
</feature>
<keyword evidence="6" id="KW-1185">Reference proteome</keyword>
<dbReference type="Pfam" id="PF00400">
    <property type="entry name" value="WD40"/>
    <property type="match status" value="5"/>
</dbReference>
<evidence type="ECO:0000256" key="1">
    <source>
        <dbReference type="ARBA" id="ARBA00022574"/>
    </source>
</evidence>
<organism evidence="5 6">
    <name type="scientific">Paramicrosporidium saccamoebae</name>
    <dbReference type="NCBI Taxonomy" id="1246581"/>
    <lineage>
        <taxon>Eukaryota</taxon>
        <taxon>Fungi</taxon>
        <taxon>Fungi incertae sedis</taxon>
        <taxon>Cryptomycota</taxon>
        <taxon>Cryptomycota incertae sedis</taxon>
        <taxon>Paramicrosporidium</taxon>
    </lineage>
</organism>
<dbReference type="Pfam" id="PF08799">
    <property type="entry name" value="PRP4"/>
    <property type="match status" value="1"/>
</dbReference>
<gene>
    <name evidence="5" type="ORF">PSACC_02122</name>
</gene>
<dbReference type="CDD" id="cd00200">
    <property type="entry name" value="WD40"/>
    <property type="match status" value="1"/>
</dbReference>
<dbReference type="SUPFAM" id="SSF158230">
    <property type="entry name" value="PRP4-like"/>
    <property type="match status" value="1"/>
</dbReference>
<dbReference type="GO" id="GO:0017070">
    <property type="term" value="F:U6 snRNA binding"/>
    <property type="evidence" value="ECO:0007669"/>
    <property type="project" value="TreeGrafter"/>
</dbReference>
<dbReference type="SUPFAM" id="SSF50978">
    <property type="entry name" value="WD40 repeat-like"/>
    <property type="match status" value="1"/>
</dbReference>
<feature type="repeat" description="WD" evidence="3">
    <location>
        <begin position="233"/>
        <end position="274"/>
    </location>
</feature>
<dbReference type="PRINTS" id="PR00320">
    <property type="entry name" value="GPROTEINBRPT"/>
</dbReference>
<comment type="caution">
    <text evidence="5">The sequence shown here is derived from an EMBL/GenBank/DDBJ whole genome shotgun (WGS) entry which is preliminary data.</text>
</comment>
<feature type="repeat" description="WD" evidence="3">
    <location>
        <begin position="317"/>
        <end position="358"/>
    </location>
</feature>
<sequence length="414" mass="46490">MSNRIHFGSLNDVSHEDTNDIEGVALEEIKASHSPQLVEPTALQSLYLSERQAKQRGKQLAIPTDDRIVKSWLRGIKEPITVFAEGPYDRRERLRTLLSSGKREQYQKLLDVAGLETKQEEQVDDSEEFFVPGSRELEETRRWLVEYSLKRSQERLNQEKEYRAQPPEKVQRQRSELYAKMRGFELVASQVGGERPISSCSFSPDGGVFATGDFGGVCRIWSAEDCTLICELEGVHSSRIGSVVFSPVDNTLASCDNEGKIALWSLQQEKATGELRGHTGRVSQVAFHPSGRLLGSASFDHSWRLWDVERQCELQLQEGHSRHVYSMAFHPDGALAATGALDSHGRIWDLRLGRAIWTLQGHIKAILSLDFHPLLPTIATGSEDGTVRIWDLRKLLPTHVLPAQSSVPDFGVQI</sequence>
<dbReference type="InterPro" id="IPR036285">
    <property type="entry name" value="PRP4-like_sf"/>
</dbReference>
<dbReference type="PROSITE" id="PS50082">
    <property type="entry name" value="WD_REPEATS_2"/>
    <property type="match status" value="4"/>
</dbReference>
<evidence type="ECO:0000313" key="5">
    <source>
        <dbReference type="EMBL" id="PJF18055.1"/>
    </source>
</evidence>
<dbReference type="Proteomes" id="UP000240830">
    <property type="component" value="Unassembled WGS sequence"/>
</dbReference>
<proteinExistence type="predicted"/>
<dbReference type="InterPro" id="IPR015943">
    <property type="entry name" value="WD40/YVTN_repeat-like_dom_sf"/>
</dbReference>
<dbReference type="STRING" id="1246581.A0A2H9TJZ5"/>
<dbReference type="InterPro" id="IPR014906">
    <property type="entry name" value="PRP4-like"/>
</dbReference>
<evidence type="ECO:0000256" key="2">
    <source>
        <dbReference type="ARBA" id="ARBA00022737"/>
    </source>
</evidence>
<dbReference type="SMART" id="SM00320">
    <property type="entry name" value="WD40"/>
    <property type="match status" value="5"/>
</dbReference>
<dbReference type="InterPro" id="IPR036322">
    <property type="entry name" value="WD40_repeat_dom_sf"/>
</dbReference>
<dbReference type="GO" id="GO:0030621">
    <property type="term" value="F:U4 snRNA binding"/>
    <property type="evidence" value="ECO:0007669"/>
    <property type="project" value="TreeGrafter"/>
</dbReference>
<protein>
    <submittedName>
        <fullName evidence="5">Prp4p</fullName>
    </submittedName>
</protein>
<feature type="domain" description="Pre-mRNA processing factor 4 (PRP4)-like" evidence="4">
    <location>
        <begin position="64"/>
        <end position="117"/>
    </location>
</feature>
<keyword evidence="1 3" id="KW-0853">WD repeat</keyword>